<dbReference type="RefSeq" id="XP_045953330.1">
    <property type="nucleotide sequence ID" value="XM_046103875.1"/>
</dbReference>
<comment type="caution">
    <text evidence="1">The sequence shown here is derived from an EMBL/GenBank/DDBJ whole genome shotgun (WGS) entry which is preliminary data.</text>
</comment>
<name>A0A9P8RMN3_9PEZI</name>
<protein>
    <submittedName>
        <fullName evidence="1">Uncharacterized protein</fullName>
    </submittedName>
</protein>
<dbReference type="GeneID" id="70132766"/>
<evidence type="ECO:0000313" key="2">
    <source>
        <dbReference type="Proteomes" id="UP000758603"/>
    </source>
</evidence>
<sequence>MCFYDQTVWACGFWKWGSFRSQCTKEYRIGETCGMKLVWSTDIQEAECITCNNISKKGIISRKWLETLRDGP</sequence>
<dbReference type="EMBL" id="JAGPXC010000009">
    <property type="protein sequence ID" value="KAH6646816.1"/>
    <property type="molecule type" value="Genomic_DNA"/>
</dbReference>
<accession>A0A9P8RMN3</accession>
<gene>
    <name evidence="1" type="ORF">BKA67DRAFT_580643</name>
</gene>
<dbReference type="AlphaFoldDB" id="A0A9P8RMN3"/>
<dbReference type="OrthoDB" id="5015991at2759"/>
<evidence type="ECO:0000313" key="1">
    <source>
        <dbReference type="EMBL" id="KAH6646816.1"/>
    </source>
</evidence>
<proteinExistence type="predicted"/>
<reference evidence="1" key="1">
    <citation type="journal article" date="2021" name="Nat. Commun.">
        <title>Genetic determinants of endophytism in the Arabidopsis root mycobiome.</title>
        <authorList>
            <person name="Mesny F."/>
            <person name="Miyauchi S."/>
            <person name="Thiergart T."/>
            <person name="Pickel B."/>
            <person name="Atanasova L."/>
            <person name="Karlsson M."/>
            <person name="Huettel B."/>
            <person name="Barry K.W."/>
            <person name="Haridas S."/>
            <person name="Chen C."/>
            <person name="Bauer D."/>
            <person name="Andreopoulos W."/>
            <person name="Pangilinan J."/>
            <person name="LaButti K."/>
            <person name="Riley R."/>
            <person name="Lipzen A."/>
            <person name="Clum A."/>
            <person name="Drula E."/>
            <person name="Henrissat B."/>
            <person name="Kohler A."/>
            <person name="Grigoriev I.V."/>
            <person name="Martin F.M."/>
            <person name="Hacquard S."/>
        </authorList>
    </citation>
    <scope>NUCLEOTIDE SEQUENCE</scope>
    <source>
        <strain evidence="1">MPI-SDFR-AT-0073</strain>
    </source>
</reference>
<dbReference type="Proteomes" id="UP000758603">
    <property type="component" value="Unassembled WGS sequence"/>
</dbReference>
<keyword evidence="2" id="KW-1185">Reference proteome</keyword>
<organism evidence="1 2">
    <name type="scientific">Truncatella angustata</name>
    <dbReference type="NCBI Taxonomy" id="152316"/>
    <lineage>
        <taxon>Eukaryota</taxon>
        <taxon>Fungi</taxon>
        <taxon>Dikarya</taxon>
        <taxon>Ascomycota</taxon>
        <taxon>Pezizomycotina</taxon>
        <taxon>Sordariomycetes</taxon>
        <taxon>Xylariomycetidae</taxon>
        <taxon>Amphisphaeriales</taxon>
        <taxon>Sporocadaceae</taxon>
        <taxon>Truncatella</taxon>
    </lineage>
</organism>